<evidence type="ECO:0000256" key="1">
    <source>
        <dbReference type="SAM" id="MobiDB-lite"/>
    </source>
</evidence>
<accession>A0AAE1GJC1</accession>
<sequence length="79" mass="8599">MNSFQGGLLEHIPTQREAVRVAPGHLLIQGNRVQVSSSGPRVSIAIHRTDGRRQPGADTHKLATPARPQALATSCLRRR</sequence>
<name>A0AAE1GJC1_PETCI</name>
<gene>
    <name evidence="2" type="ORF">Pcinc_001848</name>
</gene>
<proteinExistence type="predicted"/>
<reference evidence="2" key="1">
    <citation type="submission" date="2023-10" db="EMBL/GenBank/DDBJ databases">
        <title>Genome assemblies of two species of porcelain crab, Petrolisthes cinctipes and Petrolisthes manimaculis (Anomura: Porcellanidae).</title>
        <authorList>
            <person name="Angst P."/>
        </authorList>
    </citation>
    <scope>NUCLEOTIDE SEQUENCE</scope>
    <source>
        <strain evidence="2">PB745_01</strain>
        <tissue evidence="2">Gill</tissue>
    </source>
</reference>
<keyword evidence="3" id="KW-1185">Reference proteome</keyword>
<comment type="caution">
    <text evidence="2">The sequence shown here is derived from an EMBL/GenBank/DDBJ whole genome shotgun (WGS) entry which is preliminary data.</text>
</comment>
<dbReference type="AlphaFoldDB" id="A0AAE1GJC1"/>
<dbReference type="EMBL" id="JAWQEG010000113">
    <property type="protein sequence ID" value="KAK3894388.1"/>
    <property type="molecule type" value="Genomic_DNA"/>
</dbReference>
<evidence type="ECO:0000313" key="2">
    <source>
        <dbReference type="EMBL" id="KAK3894388.1"/>
    </source>
</evidence>
<organism evidence="2 3">
    <name type="scientific">Petrolisthes cinctipes</name>
    <name type="common">Flat porcelain crab</name>
    <dbReference type="NCBI Taxonomy" id="88211"/>
    <lineage>
        <taxon>Eukaryota</taxon>
        <taxon>Metazoa</taxon>
        <taxon>Ecdysozoa</taxon>
        <taxon>Arthropoda</taxon>
        <taxon>Crustacea</taxon>
        <taxon>Multicrustacea</taxon>
        <taxon>Malacostraca</taxon>
        <taxon>Eumalacostraca</taxon>
        <taxon>Eucarida</taxon>
        <taxon>Decapoda</taxon>
        <taxon>Pleocyemata</taxon>
        <taxon>Anomura</taxon>
        <taxon>Galatheoidea</taxon>
        <taxon>Porcellanidae</taxon>
        <taxon>Petrolisthes</taxon>
    </lineage>
</organism>
<protein>
    <submittedName>
        <fullName evidence="2">Uncharacterized protein</fullName>
    </submittedName>
</protein>
<feature type="region of interest" description="Disordered" evidence="1">
    <location>
        <begin position="49"/>
        <end position="79"/>
    </location>
</feature>
<dbReference type="Proteomes" id="UP001286313">
    <property type="component" value="Unassembled WGS sequence"/>
</dbReference>
<feature type="compositionally biased region" description="Basic and acidic residues" evidence="1">
    <location>
        <begin position="49"/>
        <end position="61"/>
    </location>
</feature>
<evidence type="ECO:0000313" key="3">
    <source>
        <dbReference type="Proteomes" id="UP001286313"/>
    </source>
</evidence>